<dbReference type="EMBL" id="JNFF01000019">
    <property type="protein sequence ID" value="KEQ31188.1"/>
    <property type="molecule type" value="Genomic_DNA"/>
</dbReference>
<evidence type="ECO:0000313" key="1">
    <source>
        <dbReference type="EMBL" id="KEQ31188.1"/>
    </source>
</evidence>
<evidence type="ECO:0000313" key="2">
    <source>
        <dbReference type="Proteomes" id="UP000028007"/>
    </source>
</evidence>
<comment type="caution">
    <text evidence="1">The sequence shown here is derived from an EMBL/GenBank/DDBJ whole genome shotgun (WGS) entry which is preliminary data.</text>
</comment>
<sequence>MVMIVQYPHTLKFDSASGATTEIDENGDTVIIPGVTTTVEVQCRFEPNSKGQFLISNDGLQLYYAWKVYMPLGEVKLQSGMVITGFQNQDVIAFGTVQRFSEGQLNSTAWL</sequence>
<dbReference type="AlphaFoldDB" id="A0A081PKG5"/>
<proteinExistence type="predicted"/>
<dbReference type="Proteomes" id="UP000028007">
    <property type="component" value="Unassembled WGS sequence"/>
</dbReference>
<organism evidence="1 2">
    <name type="scientific">Pedobacter antarcticus 4BY</name>
    <dbReference type="NCBI Taxonomy" id="1358423"/>
    <lineage>
        <taxon>Bacteria</taxon>
        <taxon>Pseudomonadati</taxon>
        <taxon>Bacteroidota</taxon>
        <taxon>Sphingobacteriia</taxon>
        <taxon>Sphingobacteriales</taxon>
        <taxon>Sphingobacteriaceae</taxon>
        <taxon>Pedobacter</taxon>
    </lineage>
</organism>
<accession>A0A081PKG5</accession>
<gene>
    <name evidence="1" type="ORF">N180_02770</name>
</gene>
<reference evidence="1 2" key="1">
    <citation type="journal article" date="1992" name="Int. J. Syst. Bacteriol.">
        <title>Sphingobacterium antarcticus sp. nov. a Psychrotrophic Bacterium from the Soils of Schirmacher Oasis, Antarctica.</title>
        <authorList>
            <person name="Shivaji S."/>
            <person name="Ray M.K."/>
            <person name="Rao N.S."/>
            <person name="Saiserr L."/>
            <person name="Jagannadham M.V."/>
            <person name="Kumar G.S."/>
            <person name="Reddy G."/>
            <person name="Bhargava P.M."/>
        </authorList>
    </citation>
    <scope>NUCLEOTIDE SEQUENCE [LARGE SCALE GENOMIC DNA]</scope>
    <source>
        <strain evidence="1 2">4BY</strain>
    </source>
</reference>
<protein>
    <submittedName>
        <fullName evidence="1">Uncharacterized protein</fullName>
    </submittedName>
</protein>
<keyword evidence="2" id="KW-1185">Reference proteome</keyword>
<name>A0A081PKG5_9SPHI</name>